<dbReference type="PANTHER" id="PTHR44314">
    <property type="entry name" value="CILIA- AND FLAGELLA-ASSOCIATED PROTEIN 70"/>
    <property type="match status" value="1"/>
</dbReference>
<evidence type="ECO:0000313" key="4">
    <source>
        <dbReference type="EMBL" id="TMW60368.1"/>
    </source>
</evidence>
<organism evidence="4 5">
    <name type="scientific">Pythium oligandrum</name>
    <name type="common">Mycoparasitic fungus</name>
    <dbReference type="NCBI Taxonomy" id="41045"/>
    <lineage>
        <taxon>Eukaryota</taxon>
        <taxon>Sar</taxon>
        <taxon>Stramenopiles</taxon>
        <taxon>Oomycota</taxon>
        <taxon>Peronosporomycetes</taxon>
        <taxon>Pythiales</taxon>
        <taxon>Pythiaceae</taxon>
        <taxon>Pythium</taxon>
    </lineage>
</organism>
<dbReference type="AlphaFoldDB" id="A0A8K1CD09"/>
<dbReference type="Proteomes" id="UP000794436">
    <property type="component" value="Unassembled WGS sequence"/>
</dbReference>
<dbReference type="EMBL" id="SPLM01000108">
    <property type="protein sequence ID" value="TMW60368.1"/>
    <property type="molecule type" value="Genomic_DNA"/>
</dbReference>
<evidence type="ECO:0000313" key="5">
    <source>
        <dbReference type="Proteomes" id="UP000794436"/>
    </source>
</evidence>
<dbReference type="Gene3D" id="1.25.40.10">
    <property type="entry name" value="Tetratricopeptide repeat domain"/>
    <property type="match status" value="3"/>
</dbReference>
<evidence type="ECO:0000256" key="3">
    <source>
        <dbReference type="SAM" id="MobiDB-lite"/>
    </source>
</evidence>
<dbReference type="GO" id="GO:0031514">
    <property type="term" value="C:motile cilium"/>
    <property type="evidence" value="ECO:0007669"/>
    <property type="project" value="TreeGrafter"/>
</dbReference>
<dbReference type="SUPFAM" id="SSF48452">
    <property type="entry name" value="TPR-like"/>
    <property type="match status" value="2"/>
</dbReference>
<keyword evidence="2" id="KW-0802">TPR repeat</keyword>
<evidence type="ECO:0000256" key="1">
    <source>
        <dbReference type="ARBA" id="ARBA00022737"/>
    </source>
</evidence>
<keyword evidence="1" id="KW-0677">Repeat</keyword>
<proteinExistence type="predicted"/>
<keyword evidence="5" id="KW-1185">Reference proteome</keyword>
<dbReference type="InterPro" id="IPR052628">
    <property type="entry name" value="CFAP70"/>
</dbReference>
<comment type="caution">
    <text evidence="4">The sequence shown here is derived from an EMBL/GenBank/DDBJ whole genome shotgun (WGS) entry which is preliminary data.</text>
</comment>
<dbReference type="OrthoDB" id="10262375at2759"/>
<dbReference type="InterPro" id="IPR011990">
    <property type="entry name" value="TPR-like_helical_dom_sf"/>
</dbReference>
<reference evidence="4" key="1">
    <citation type="submission" date="2019-03" db="EMBL/GenBank/DDBJ databases">
        <title>Long read genome sequence of the mycoparasitic Pythium oligandrum ATCC 38472 isolated from sugarbeet rhizosphere.</title>
        <authorList>
            <person name="Gaulin E."/>
        </authorList>
    </citation>
    <scope>NUCLEOTIDE SEQUENCE</scope>
    <source>
        <strain evidence="4">ATCC 38472_TT</strain>
    </source>
</reference>
<dbReference type="PANTHER" id="PTHR44314:SF1">
    <property type="entry name" value="CILIA- AND FLAGELLA-ASSOCIATED PROTEIN 70"/>
    <property type="match status" value="1"/>
</dbReference>
<dbReference type="GO" id="GO:0070062">
    <property type="term" value="C:extracellular exosome"/>
    <property type="evidence" value="ECO:0007669"/>
    <property type="project" value="TreeGrafter"/>
</dbReference>
<protein>
    <submittedName>
        <fullName evidence="4">Uncharacterized protein</fullName>
    </submittedName>
</protein>
<evidence type="ECO:0000256" key="2">
    <source>
        <dbReference type="ARBA" id="ARBA00022803"/>
    </source>
</evidence>
<name>A0A8K1CD09_PYTOL</name>
<dbReference type="GO" id="GO:0003341">
    <property type="term" value="P:cilium movement"/>
    <property type="evidence" value="ECO:0007669"/>
    <property type="project" value="TreeGrafter"/>
</dbReference>
<gene>
    <name evidence="4" type="ORF">Poli38472_000410</name>
</gene>
<sequence length="1108" mass="122690">MTDAEGDVDKTGTFSVALQSITQLGANASDVKSFWGAVQVEDATGAPLETFWFLSDDENVMTKSVELFPEEARELEYLQNSRAVPLTKASMDTLMWANVRVFVYAGTTRSKTTDECFGSTTVAFLPAMLGERVSETLSIRSAAGDEEIHVGIRLQCDVDLLDFALGARVLRLHSLTITNIPTDWTIPSETDDDAVKNCGATERNPAIYELDVHLPDCYNATTSYEAIRFTSGKLVYEPGSSAVSEEEPAPGLTGNWLIVFPPPASSSKLYLKPALDRLVDYLHVEKALSAVLRRTNVDHNGRVSASLQFRVADLVLPGTSQLAIATPIKRVLPLPKEALEQELANATANEEKKRLQALINDYDTVIAQAATTLSTAMKHAKTSAECAIQVLNTPLLPLPPPNVAPGKRIDELIPSRDLMEEFEQHKDVISDLRTELRHVVLSVLREYEDQTTNSQQNSGVALLAREDKRQRIIFNLNSKGTYHEFKEKLKKRIVPLIRERFAPLDDDDNNAAEHEGTMNGAISSGKEGESSNSRVNAKKKEYFAQLFASLMEHVHAILHETFYANATALEKAHADQQPRDEQKITSQLQMLWLQALENEVNGDINKSETKHLDRIAFAEARSLDEQAAGKKATTPSLSEVWYDYATFCLRQNTFEKAGSALRQCLALDASGVSALLAYGALLCELRDYVTAEEILKNAVAQSLKSFVEPEHTITGHALLALYYSQSGRDSTGNLALFELLKAQSRLSDVSNDGQPPCLSAIWIFLADKTHKWRLRGITQVALGLSDQYHKSRDVLTREERVLKRVIHAEMLSNAGEGDAAMPLLQEALLVDDTHPLARLVQAKTYLQLESQTQAAIDALTRALDQLNRLQDTERCLSVYVHLGLALLQTSQFSRAKETFLCASEAYATASHWLGVAIACFRLEDADGARLALAGANRLDACNPEIWGYMALVALSRSTPTPLSSQQEANAKRFVAQALRYQLRNPVLLRELSSAFVALDRLEDAEKLLRRVLVYQDSSLTRKTLADVLAAQNCAEDALMAYKRSLDECQNVLERAELLEKCAELLVTLGRPDEAHEYRQMADQFTTQQIVEEPMTLVQDTEPSVPAIG</sequence>
<accession>A0A8K1CD09</accession>
<feature type="region of interest" description="Disordered" evidence="3">
    <location>
        <begin position="505"/>
        <end position="533"/>
    </location>
</feature>
<dbReference type="GO" id="GO:0060271">
    <property type="term" value="P:cilium assembly"/>
    <property type="evidence" value="ECO:0007669"/>
    <property type="project" value="TreeGrafter"/>
</dbReference>